<dbReference type="PANTHER" id="PTHR35043">
    <property type="entry name" value="TRANSCRIPTION FACTOR DOMAIN-CONTAINING PROTEIN"/>
    <property type="match status" value="1"/>
</dbReference>
<sequence length="538" mass="60956">MTPEGAAVGWQTGPSRRGTLTIIENCLFTIIACTWSIQHPNVPRLDEAWWRTFRRQCKWTLLTLFFPEFLMAHAILEIVMIVGNIKSLNEEDHLDKNLPWFFRWIGQPLARSKDTEAGVTVPGVAGQQEVKWTLTHCYFANMGGFYIHEDAGPSSAVKIHLLTTSHFIKCWQSIKIPSLSEDDLKDKSKTDYFTKALAVIQIAQLLLSLVARAVQHLAVSQLETLTLAFAICGVLTYGCSWYKPQNVKRPIQVFLRRPTEGLPPEIRKRTFDSLWQVLSNLKATDWAQPLERVPNDNIPKIKPSETHYALYVLTALTAAFGSIHAIAWNFEFPTSTERLLWRIATLISTAVPPLALLAIPLAQILRPWGDIGDFRQACLDVMREYSWHASQNQSVQKGMKTLTKLCDNPTSFQHEHFRDILGDGDDSNFLGSKILEYIHKDEEVKLCLPKGFLPKFTQLVEILRGSPCSKRLWDAARTDTYPKRSLLSPLVNDGIIYITSIVYCVARLTVIGIAFSSLRRMPDSVYVTSWTTNIPSVQ</sequence>
<keyword evidence="1" id="KW-0812">Transmembrane</keyword>
<feature type="transmembrane region" description="Helical" evidence="1">
    <location>
        <begin position="494"/>
        <end position="515"/>
    </location>
</feature>
<gene>
    <name evidence="2" type="ORF">FHL15_007863</name>
</gene>
<reference evidence="3" key="1">
    <citation type="submission" date="2019-06" db="EMBL/GenBank/DDBJ databases">
        <title>Draft genome sequence of the griseofulvin-producing fungus Xylaria cubensis strain G536.</title>
        <authorList>
            <person name="Mead M.E."/>
            <person name="Raja H.A."/>
            <person name="Steenwyk J.L."/>
            <person name="Knowles S.L."/>
            <person name="Oberlies N.H."/>
            <person name="Rokas A."/>
        </authorList>
    </citation>
    <scope>NUCLEOTIDE SEQUENCE [LARGE SCALE GENOMIC DNA]</scope>
    <source>
        <strain evidence="3">G536</strain>
    </source>
</reference>
<keyword evidence="3" id="KW-1185">Reference proteome</keyword>
<keyword evidence="1" id="KW-0472">Membrane</keyword>
<accession>A0A553HTH9</accession>
<evidence type="ECO:0000313" key="2">
    <source>
        <dbReference type="EMBL" id="TRX91258.1"/>
    </source>
</evidence>
<dbReference type="OrthoDB" id="3061561at2759"/>
<organism evidence="2 3">
    <name type="scientific">Xylaria flabelliformis</name>
    <dbReference type="NCBI Taxonomy" id="2512241"/>
    <lineage>
        <taxon>Eukaryota</taxon>
        <taxon>Fungi</taxon>
        <taxon>Dikarya</taxon>
        <taxon>Ascomycota</taxon>
        <taxon>Pezizomycotina</taxon>
        <taxon>Sordariomycetes</taxon>
        <taxon>Xylariomycetidae</taxon>
        <taxon>Xylariales</taxon>
        <taxon>Xylariaceae</taxon>
        <taxon>Xylaria</taxon>
    </lineage>
</organism>
<keyword evidence="1" id="KW-1133">Transmembrane helix</keyword>
<dbReference type="AlphaFoldDB" id="A0A553HTH9"/>
<name>A0A553HTH9_9PEZI</name>
<evidence type="ECO:0000256" key="1">
    <source>
        <dbReference type="SAM" id="Phobius"/>
    </source>
</evidence>
<dbReference type="STRING" id="2512241.A0A553HTH9"/>
<protein>
    <submittedName>
        <fullName evidence="2">Uncharacterized protein</fullName>
    </submittedName>
</protein>
<comment type="caution">
    <text evidence="2">The sequence shown here is derived from an EMBL/GenBank/DDBJ whole genome shotgun (WGS) entry which is preliminary data.</text>
</comment>
<proteinExistence type="predicted"/>
<evidence type="ECO:0000313" key="3">
    <source>
        <dbReference type="Proteomes" id="UP000319160"/>
    </source>
</evidence>
<dbReference type="Proteomes" id="UP000319160">
    <property type="component" value="Unassembled WGS sequence"/>
</dbReference>
<dbReference type="EMBL" id="VFLP01000047">
    <property type="protein sequence ID" value="TRX91258.1"/>
    <property type="molecule type" value="Genomic_DNA"/>
</dbReference>
<feature type="transmembrane region" description="Helical" evidence="1">
    <location>
        <begin position="339"/>
        <end position="359"/>
    </location>
</feature>
<dbReference type="PANTHER" id="PTHR35043:SF8">
    <property type="entry name" value="DUF4220 DOMAIN-CONTAINING PROTEIN"/>
    <property type="match status" value="1"/>
</dbReference>
<feature type="transmembrane region" description="Helical" evidence="1">
    <location>
        <begin position="308"/>
        <end position="327"/>
    </location>
</feature>